<comment type="similarity">
    <text evidence="1">Belongs to the transposase 8 family.</text>
</comment>
<accession>A0ABV2MUT0</accession>
<dbReference type="InterPro" id="IPR036388">
    <property type="entry name" value="WH-like_DNA-bd_sf"/>
</dbReference>
<dbReference type="SUPFAM" id="SSF48295">
    <property type="entry name" value="TrpR-like"/>
    <property type="match status" value="1"/>
</dbReference>
<evidence type="ECO:0000313" key="3">
    <source>
        <dbReference type="Proteomes" id="UP001549077"/>
    </source>
</evidence>
<dbReference type="RefSeq" id="WP_168301779.1">
    <property type="nucleotide sequence ID" value="NZ_CP071608.1"/>
</dbReference>
<dbReference type="Proteomes" id="UP001549077">
    <property type="component" value="Unassembled WGS sequence"/>
</dbReference>
<dbReference type="InterPro" id="IPR002514">
    <property type="entry name" value="Transposase_8"/>
</dbReference>
<evidence type="ECO:0000256" key="1">
    <source>
        <dbReference type="ARBA" id="ARBA00009964"/>
    </source>
</evidence>
<dbReference type="PANTHER" id="PTHR37936">
    <property type="entry name" value="TRANSPOSASE INSC FOR INSERTION ELEMENT IS2A-RELATED"/>
    <property type="match status" value="1"/>
</dbReference>
<dbReference type="Pfam" id="PF01527">
    <property type="entry name" value="HTH_Tnp_1"/>
    <property type="match status" value="1"/>
</dbReference>
<dbReference type="EMBL" id="JBEPMY010000042">
    <property type="protein sequence ID" value="MET3759027.1"/>
    <property type="molecule type" value="Genomic_DNA"/>
</dbReference>
<dbReference type="Gene3D" id="1.10.10.10">
    <property type="entry name" value="Winged helix-like DNA-binding domain superfamily/Winged helix DNA-binding domain"/>
    <property type="match status" value="1"/>
</dbReference>
<dbReference type="PANTHER" id="PTHR37936:SF3">
    <property type="entry name" value="TRANSPOSASE INSC FOR INSERTION ELEMENT IS2A-RELATED"/>
    <property type="match status" value="1"/>
</dbReference>
<organism evidence="2 3">
    <name type="scientific">Rhizobium binae</name>
    <dbReference type="NCBI Taxonomy" id="1138190"/>
    <lineage>
        <taxon>Bacteria</taxon>
        <taxon>Pseudomonadati</taxon>
        <taxon>Pseudomonadota</taxon>
        <taxon>Alphaproteobacteria</taxon>
        <taxon>Hyphomicrobiales</taxon>
        <taxon>Rhizobiaceae</taxon>
        <taxon>Rhizobium/Agrobacterium group</taxon>
        <taxon>Rhizobium</taxon>
    </lineage>
</organism>
<gene>
    <name evidence="2" type="ORF">ABID08_006411</name>
</gene>
<evidence type="ECO:0000313" key="2">
    <source>
        <dbReference type="EMBL" id="MET3759027.1"/>
    </source>
</evidence>
<dbReference type="InterPro" id="IPR010921">
    <property type="entry name" value="Trp_repressor/repl_initiator"/>
</dbReference>
<reference evidence="2 3" key="1">
    <citation type="submission" date="2024-06" db="EMBL/GenBank/DDBJ databases">
        <title>Genomic Encyclopedia of Type Strains, Phase IV (KMG-IV): sequencing the most valuable type-strain genomes for metagenomic binning, comparative biology and taxonomic classification.</title>
        <authorList>
            <person name="Goeker M."/>
        </authorList>
    </citation>
    <scope>NUCLEOTIDE SEQUENCE [LARGE SCALE GENOMIC DNA]</scope>
    <source>
        <strain evidence="2 3">DSM 29288</strain>
    </source>
</reference>
<keyword evidence="3" id="KW-1185">Reference proteome</keyword>
<sequence length="107" mass="12008">MFNLERGLGHISISELTLKSKDEPVRRFEVLIGNGRSEWSDDQKARVIAESCEPGVTMCSVARRHGLTPQQLFTWRRLARKRAEVLSVLGEDPMFAPAVVVSPFKGI</sequence>
<name>A0ABV2MUT0_9HYPH</name>
<comment type="caution">
    <text evidence="2">The sequence shown here is derived from an EMBL/GenBank/DDBJ whole genome shotgun (WGS) entry which is preliminary data.</text>
</comment>
<proteinExistence type="inferred from homology"/>
<protein>
    <submittedName>
        <fullName evidence="2">Transposase-like protein</fullName>
    </submittedName>
</protein>
<dbReference type="GeneID" id="91152308"/>